<dbReference type="Gene3D" id="1.20.5.520">
    <property type="entry name" value="Single helix bin"/>
    <property type="match status" value="1"/>
</dbReference>
<dbReference type="Pfam" id="PF01290">
    <property type="entry name" value="Thymosin"/>
    <property type="match status" value="1"/>
</dbReference>
<evidence type="ECO:0000256" key="2">
    <source>
        <dbReference type="ARBA" id="ARBA00009511"/>
    </source>
</evidence>
<keyword evidence="3" id="KW-0963">Cytoplasm</keyword>
<comment type="similarity">
    <text evidence="2">Belongs to the thymosin beta family.</text>
</comment>
<gene>
    <name evidence="5" type="ORF">PTSG_08826</name>
</gene>
<dbReference type="AlphaFoldDB" id="F2UKT6"/>
<dbReference type="EMBL" id="GL832979">
    <property type="protein sequence ID" value="EGD77735.1"/>
    <property type="molecule type" value="Genomic_DNA"/>
</dbReference>
<dbReference type="Proteomes" id="UP000007799">
    <property type="component" value="Unassembled WGS sequence"/>
</dbReference>
<evidence type="ECO:0000256" key="3">
    <source>
        <dbReference type="ARBA" id="ARBA00022490"/>
    </source>
</evidence>
<dbReference type="GO" id="GO:0005737">
    <property type="term" value="C:cytoplasm"/>
    <property type="evidence" value="ECO:0007669"/>
    <property type="project" value="TreeGrafter"/>
</dbReference>
<dbReference type="OrthoDB" id="2151618at2759"/>
<dbReference type="RefSeq" id="XP_004990211.1">
    <property type="nucleotide sequence ID" value="XM_004990154.1"/>
</dbReference>
<dbReference type="GO" id="GO:0007015">
    <property type="term" value="P:actin filament organization"/>
    <property type="evidence" value="ECO:0007669"/>
    <property type="project" value="InterPro"/>
</dbReference>
<organism evidence="6">
    <name type="scientific">Salpingoeca rosetta (strain ATCC 50818 / BSB-021)</name>
    <dbReference type="NCBI Taxonomy" id="946362"/>
    <lineage>
        <taxon>Eukaryota</taxon>
        <taxon>Choanoflagellata</taxon>
        <taxon>Craspedida</taxon>
        <taxon>Salpingoecidae</taxon>
        <taxon>Salpingoeca</taxon>
    </lineage>
</organism>
<sequence>MVVPEESPYFQLLFGTLLTKQQQRQPRDKQVQRQRNIQAPLEAMSDFQRDVKEVESFDRSKLKKVDVVEKNVLPTAEDIAADKLSDNQ</sequence>
<dbReference type="GeneID" id="16070764"/>
<dbReference type="FunFam" id="1.20.5.520:FF:000001">
    <property type="entry name" value="Thymosin beta"/>
    <property type="match status" value="1"/>
</dbReference>
<comment type="subcellular location">
    <subcellularLocation>
        <location evidence="1">Cytoplasm</location>
        <location evidence="1">Cytoskeleton</location>
    </subcellularLocation>
</comment>
<evidence type="ECO:0000256" key="4">
    <source>
        <dbReference type="ARBA" id="ARBA00023212"/>
    </source>
</evidence>
<accession>F2UKT6</accession>
<evidence type="ECO:0000256" key="1">
    <source>
        <dbReference type="ARBA" id="ARBA00004245"/>
    </source>
</evidence>
<dbReference type="GO" id="GO:0030334">
    <property type="term" value="P:regulation of cell migration"/>
    <property type="evidence" value="ECO:0007669"/>
    <property type="project" value="TreeGrafter"/>
</dbReference>
<dbReference type="InterPro" id="IPR001152">
    <property type="entry name" value="Beta-thymosin"/>
</dbReference>
<dbReference type="GO" id="GO:0005856">
    <property type="term" value="C:cytoskeleton"/>
    <property type="evidence" value="ECO:0007669"/>
    <property type="project" value="UniProtKB-SubCell"/>
</dbReference>
<reference evidence="5" key="1">
    <citation type="submission" date="2009-08" db="EMBL/GenBank/DDBJ databases">
        <title>Annotation of Salpingoeca rosetta.</title>
        <authorList>
            <consortium name="The Broad Institute Genome Sequencing Platform"/>
            <person name="Russ C."/>
            <person name="Cuomo C."/>
            <person name="Burger G."/>
            <person name="Gray M.W."/>
            <person name="Holland P.W.H."/>
            <person name="King N."/>
            <person name="Lang F.B.F."/>
            <person name="Roger A.J."/>
            <person name="Ruiz-Trillo I."/>
            <person name="Young S.K."/>
            <person name="Zeng Q."/>
            <person name="Gargeya S."/>
            <person name="Alvarado L."/>
            <person name="Berlin A."/>
            <person name="Chapman S.B."/>
            <person name="Chen Z."/>
            <person name="Freedman E."/>
            <person name="Gellesch M."/>
            <person name="Goldberg J."/>
            <person name="Griggs A."/>
            <person name="Gujja S."/>
            <person name="Heilman E."/>
            <person name="Heiman D."/>
            <person name="Howarth C."/>
            <person name="Mehta T."/>
            <person name="Neiman D."/>
            <person name="Pearson M."/>
            <person name="Roberts A."/>
            <person name="Saif S."/>
            <person name="Shea T."/>
            <person name="Shenoy N."/>
            <person name="Sisk P."/>
            <person name="Stolte C."/>
            <person name="Sykes S."/>
            <person name="White J."/>
            <person name="Yandava C."/>
            <person name="Haas B."/>
            <person name="Nusbaum C."/>
            <person name="Birren B."/>
        </authorList>
    </citation>
    <scope>NUCLEOTIDE SEQUENCE [LARGE SCALE GENOMIC DNA]</scope>
    <source>
        <strain evidence="5">ATCC 50818</strain>
    </source>
</reference>
<keyword evidence="4" id="KW-0206">Cytoskeleton</keyword>
<dbReference type="GO" id="GO:0003785">
    <property type="term" value="F:actin monomer binding"/>
    <property type="evidence" value="ECO:0007669"/>
    <property type="project" value="InterPro"/>
</dbReference>
<dbReference type="InParanoid" id="F2UKT6"/>
<dbReference type="PANTHER" id="PTHR12021">
    <property type="entry name" value="THYMOSIN BETA"/>
    <property type="match status" value="1"/>
</dbReference>
<dbReference type="InterPro" id="IPR038386">
    <property type="entry name" value="Beta-thymosin_sf"/>
</dbReference>
<name>F2UKT6_SALR5</name>
<evidence type="ECO:0000313" key="5">
    <source>
        <dbReference type="EMBL" id="EGD77735.1"/>
    </source>
</evidence>
<keyword evidence="6" id="KW-1185">Reference proteome</keyword>
<protein>
    <submittedName>
        <fullName evidence="5">Thymosin beta-15A</fullName>
    </submittedName>
</protein>
<dbReference type="SMART" id="SM00152">
    <property type="entry name" value="THY"/>
    <property type="match status" value="1"/>
</dbReference>
<evidence type="ECO:0000313" key="6">
    <source>
        <dbReference type="Proteomes" id="UP000007799"/>
    </source>
</evidence>
<proteinExistence type="inferred from homology"/>
<dbReference type="PANTHER" id="PTHR12021:SF26">
    <property type="entry name" value="THYMOSIN BETA"/>
    <property type="match status" value="1"/>
</dbReference>
<dbReference type="KEGG" id="sre:PTSG_08826"/>